<feature type="domain" description="Peptidase M4 C-terminal" evidence="10">
    <location>
        <begin position="354"/>
        <end position="530"/>
    </location>
</feature>
<comment type="similarity">
    <text evidence="1 8">Belongs to the peptidase M4 family.</text>
</comment>
<evidence type="ECO:0000259" key="10">
    <source>
        <dbReference type="Pfam" id="PF02868"/>
    </source>
</evidence>
<keyword evidence="5 8" id="KW-0378">Hydrolase</keyword>
<dbReference type="InterPro" id="IPR013856">
    <property type="entry name" value="Peptidase_M4_domain"/>
</dbReference>
<comment type="caution">
    <text evidence="12">The sequence shown here is derived from an EMBL/GenBank/DDBJ whole genome shotgun (WGS) entry which is preliminary data.</text>
</comment>
<evidence type="ECO:0000313" key="13">
    <source>
        <dbReference type="Proteomes" id="UP000672097"/>
    </source>
</evidence>
<dbReference type="InterPro" id="IPR011096">
    <property type="entry name" value="FTP_domain"/>
</dbReference>
<evidence type="ECO:0000259" key="11">
    <source>
        <dbReference type="Pfam" id="PF07504"/>
    </source>
</evidence>
<evidence type="ECO:0000256" key="2">
    <source>
        <dbReference type="ARBA" id="ARBA00022670"/>
    </source>
</evidence>
<dbReference type="SUPFAM" id="SSF55486">
    <property type="entry name" value="Metalloproteases ('zincins'), catalytic domain"/>
    <property type="match status" value="1"/>
</dbReference>
<dbReference type="InterPro" id="IPR023612">
    <property type="entry name" value="Peptidase_M4"/>
</dbReference>
<proteinExistence type="inferred from homology"/>
<keyword evidence="6 8" id="KW-0862">Zinc</keyword>
<name>A0ABS5DTL3_9BURK</name>
<comment type="subcellular location">
    <subcellularLocation>
        <location evidence="8">Secreted</location>
    </subcellularLocation>
</comment>
<dbReference type="Pfam" id="PF02868">
    <property type="entry name" value="Peptidase_M4_C"/>
    <property type="match status" value="1"/>
</dbReference>
<evidence type="ECO:0000256" key="4">
    <source>
        <dbReference type="ARBA" id="ARBA00022729"/>
    </source>
</evidence>
<dbReference type="Gene3D" id="1.10.390.10">
    <property type="entry name" value="Neutral Protease Domain 2"/>
    <property type="match status" value="1"/>
</dbReference>
<dbReference type="PANTHER" id="PTHR33794:SF1">
    <property type="entry name" value="BACILLOLYSIN"/>
    <property type="match status" value="1"/>
</dbReference>
<feature type="signal peptide" evidence="8">
    <location>
        <begin position="1"/>
        <end position="24"/>
    </location>
</feature>
<dbReference type="RefSeq" id="WP_210806373.1">
    <property type="nucleotide sequence ID" value="NZ_JAGQDG010000001.1"/>
</dbReference>
<evidence type="ECO:0000313" key="12">
    <source>
        <dbReference type="EMBL" id="MBQ0934482.1"/>
    </source>
</evidence>
<keyword evidence="2 8" id="KW-0645">Protease</keyword>
<feature type="domain" description="Peptidase M4" evidence="9">
    <location>
        <begin position="195"/>
        <end position="351"/>
    </location>
</feature>
<organism evidence="12 13">
    <name type="scientific">Ideonella paludis</name>
    <dbReference type="NCBI Taxonomy" id="1233411"/>
    <lineage>
        <taxon>Bacteria</taxon>
        <taxon>Pseudomonadati</taxon>
        <taxon>Pseudomonadota</taxon>
        <taxon>Betaproteobacteria</taxon>
        <taxon>Burkholderiales</taxon>
        <taxon>Sphaerotilaceae</taxon>
        <taxon>Ideonella</taxon>
    </lineage>
</organism>
<dbReference type="PRINTS" id="PR00730">
    <property type="entry name" value="THERMOLYSIN"/>
</dbReference>
<dbReference type="InterPro" id="IPR050728">
    <property type="entry name" value="Zinc_Metalloprotease_M4"/>
</dbReference>
<dbReference type="Gene3D" id="3.10.170.10">
    <property type="match status" value="1"/>
</dbReference>
<dbReference type="PANTHER" id="PTHR33794">
    <property type="entry name" value="BACILLOLYSIN"/>
    <property type="match status" value="1"/>
</dbReference>
<evidence type="ECO:0000256" key="8">
    <source>
        <dbReference type="RuleBase" id="RU366073"/>
    </source>
</evidence>
<dbReference type="EC" id="3.4.24.-" evidence="8"/>
<evidence type="ECO:0000256" key="6">
    <source>
        <dbReference type="ARBA" id="ARBA00022833"/>
    </source>
</evidence>
<dbReference type="EMBL" id="JAGQDG010000001">
    <property type="protein sequence ID" value="MBQ0934482.1"/>
    <property type="molecule type" value="Genomic_DNA"/>
</dbReference>
<comment type="cofactor">
    <cofactor evidence="8">
        <name>Zn(2+)</name>
        <dbReference type="ChEBI" id="CHEBI:29105"/>
    </cofactor>
</comment>
<feature type="chain" id="PRO_5044952285" description="Neutral metalloproteinase" evidence="8">
    <location>
        <begin position="25"/>
        <end position="531"/>
    </location>
</feature>
<evidence type="ECO:0000256" key="5">
    <source>
        <dbReference type="ARBA" id="ARBA00022801"/>
    </source>
</evidence>
<dbReference type="InterPro" id="IPR027268">
    <property type="entry name" value="Peptidase_M4/M1_CTD_sf"/>
</dbReference>
<dbReference type="CDD" id="cd09597">
    <property type="entry name" value="M4_TLP"/>
    <property type="match status" value="1"/>
</dbReference>
<comment type="function">
    <text evidence="8">Extracellular zinc metalloprotease.</text>
</comment>
<keyword evidence="3" id="KW-0479">Metal-binding</keyword>
<keyword evidence="13" id="KW-1185">Reference proteome</keyword>
<gene>
    <name evidence="12" type="ORF">KAK11_04000</name>
</gene>
<evidence type="ECO:0000256" key="1">
    <source>
        <dbReference type="ARBA" id="ARBA00009388"/>
    </source>
</evidence>
<accession>A0ABS5DTL3</accession>
<sequence length="531" mass="55400">MTPHFTVKPLALATLALSVTAALAAPPQADHPAVQRALNHLQAENARSLAGAGHDYSPRDLIVDADGSEHVRFARRYQDLPVIGGDVVVHSRASGTLRKLSQTLRAAPQLGTAATLDSEQAVVAARAAFGGEVQLPPQAQLAVYARGLKPRLAYDVSVSGTLANGAPSRSHIVVDAHSGRVLDRWDDLHTAAAVGTGKSLYVGTVTLNTDSLSTGGFALRDTTRGNHETHDLKGKDAYFGNPKSQVMKDADNAWGTGVQGNKSQSDGVDAAYGFATTWDFYKTRFGRSGIADDGRGGKSRVHASNWGGALYNAFWDDGCFCMTYTNQAGAGNGALVSLDVAGHEMTHGVTSNTAGLIYSGESGGLNEATSDIMGAMVERFANNASDPADYLIGEEPLNGSPFRNMIQPSVDGSSADCYYSGVGNIDVHYSSGVANHMFYILAEGSRPAGGPASPTCQASDTRVATGSATVTGIGHLDATAIYYRALTVYMTSNTNFAQARAAMISASSDLFGASSAQTQGVKAAWSAVNVN</sequence>
<dbReference type="InterPro" id="IPR001570">
    <property type="entry name" value="Peptidase_M4_C_domain"/>
</dbReference>
<dbReference type="Pfam" id="PF01447">
    <property type="entry name" value="Peptidase_M4"/>
    <property type="match status" value="1"/>
</dbReference>
<dbReference type="Pfam" id="PF07504">
    <property type="entry name" value="FTP"/>
    <property type="match status" value="1"/>
</dbReference>
<keyword evidence="4 8" id="KW-0732">Signal</keyword>
<feature type="domain" description="FTP" evidence="11">
    <location>
        <begin position="58"/>
        <end position="99"/>
    </location>
</feature>
<evidence type="ECO:0000259" key="9">
    <source>
        <dbReference type="Pfam" id="PF01447"/>
    </source>
</evidence>
<protein>
    <recommendedName>
        <fullName evidence="8">Neutral metalloproteinase</fullName>
        <ecNumber evidence="8">3.4.24.-</ecNumber>
    </recommendedName>
</protein>
<reference evidence="12 13" key="1">
    <citation type="submission" date="2021-04" db="EMBL/GenBank/DDBJ databases">
        <title>The genome sequence of type strain Ideonella paludis KCTC 32238.</title>
        <authorList>
            <person name="Liu Y."/>
        </authorList>
    </citation>
    <scope>NUCLEOTIDE SEQUENCE [LARGE SCALE GENOMIC DNA]</scope>
    <source>
        <strain evidence="12 13">KCTC 32238</strain>
    </source>
</reference>
<dbReference type="Proteomes" id="UP000672097">
    <property type="component" value="Unassembled WGS sequence"/>
</dbReference>
<keyword evidence="8" id="KW-0964">Secreted</keyword>
<dbReference type="Gene3D" id="3.10.450.40">
    <property type="match status" value="1"/>
</dbReference>
<evidence type="ECO:0000256" key="3">
    <source>
        <dbReference type="ARBA" id="ARBA00022723"/>
    </source>
</evidence>
<evidence type="ECO:0000256" key="7">
    <source>
        <dbReference type="ARBA" id="ARBA00023049"/>
    </source>
</evidence>
<dbReference type="Gene3D" id="3.10.450.490">
    <property type="match status" value="1"/>
</dbReference>
<keyword evidence="7 8" id="KW-0482">Metalloprotease</keyword>